<name>A0A7D5D576_9PSED</name>
<evidence type="ECO:0000313" key="1">
    <source>
        <dbReference type="EMBL" id="QKZ03317.1"/>
    </source>
</evidence>
<organism evidence="1 2">
    <name type="scientific">Pseudomonas eucalypticola</name>
    <dbReference type="NCBI Taxonomy" id="2599595"/>
    <lineage>
        <taxon>Bacteria</taxon>
        <taxon>Pseudomonadati</taxon>
        <taxon>Pseudomonadota</taxon>
        <taxon>Gammaproteobacteria</taxon>
        <taxon>Pseudomonadales</taxon>
        <taxon>Pseudomonadaceae</taxon>
        <taxon>Pseudomonas</taxon>
    </lineage>
</organism>
<proteinExistence type="predicted"/>
<gene>
    <name evidence="1" type="ORF">HWQ56_05765</name>
</gene>
<evidence type="ECO:0000313" key="2">
    <source>
        <dbReference type="Proteomes" id="UP000509568"/>
    </source>
</evidence>
<accession>A0A7D5D576</accession>
<dbReference type="Proteomes" id="UP000509568">
    <property type="component" value="Chromosome"/>
</dbReference>
<dbReference type="EMBL" id="CP056030">
    <property type="protein sequence ID" value="QKZ03317.1"/>
    <property type="molecule type" value="Genomic_DNA"/>
</dbReference>
<protein>
    <submittedName>
        <fullName evidence="1">Tautomerase family protein</fullName>
    </submittedName>
</protein>
<dbReference type="PANTHER" id="PTHR38460">
    <property type="entry name" value="TAUTOMERASE YOLI-RELATED"/>
    <property type="match status" value="1"/>
</dbReference>
<dbReference type="RefSeq" id="WP_158154805.1">
    <property type="nucleotide sequence ID" value="NZ_CP056030.1"/>
</dbReference>
<reference evidence="1 2" key="1">
    <citation type="submission" date="2020-06" db="EMBL/GenBank/DDBJ databases">
        <title>Pseudomonas eucalypticola sp. nov., an endophyte of Eucalyptus dunnii leaves with biocontrol ability of eucalyptus leaf blight.</title>
        <authorList>
            <person name="Liu Y."/>
            <person name="Song Z."/>
            <person name="Zeng H."/>
            <person name="Lu M."/>
            <person name="Wang X."/>
            <person name="Lian X."/>
            <person name="Zhang Q."/>
        </authorList>
    </citation>
    <scope>NUCLEOTIDE SEQUENCE [LARGE SCALE GENOMIC DNA]</scope>
    <source>
        <strain evidence="1 2">NP-1</strain>
    </source>
</reference>
<dbReference type="InterPro" id="IPR037479">
    <property type="entry name" value="Tauto_MSAD"/>
</dbReference>
<sequence length="129" mass="14479">MPIVRIEDATQRSLAEQRILVEAVYASLRQQFGVSDEELQARYHYLPATCLRTPGDRDGYVQITITLFKGRKAATKRKLYADIVERLARELAIEPGAVLILLDEHDAENWGMRGGIAASDIDFGYAVQV</sequence>
<dbReference type="Pfam" id="PF14552">
    <property type="entry name" value="Tautomerase_2"/>
    <property type="match status" value="1"/>
</dbReference>
<dbReference type="SUPFAM" id="SSF55331">
    <property type="entry name" value="Tautomerase/MIF"/>
    <property type="match status" value="1"/>
</dbReference>
<dbReference type="AlphaFoldDB" id="A0A7D5D576"/>
<dbReference type="InterPro" id="IPR014347">
    <property type="entry name" value="Tautomerase/MIF_sf"/>
</dbReference>
<dbReference type="KEGG" id="pez:HWQ56_05765"/>
<keyword evidence="2" id="KW-1185">Reference proteome</keyword>
<dbReference type="PANTHER" id="PTHR38460:SF1">
    <property type="entry name" value="TAUTOMERASE YOLI-RELATED"/>
    <property type="match status" value="1"/>
</dbReference>
<dbReference type="Gene3D" id="3.30.429.10">
    <property type="entry name" value="Macrophage Migration Inhibitory Factor"/>
    <property type="match status" value="1"/>
</dbReference>